<organism evidence="2 3">
    <name type="scientific">Eiseniibacteriota bacterium</name>
    <dbReference type="NCBI Taxonomy" id="2212470"/>
    <lineage>
        <taxon>Bacteria</taxon>
        <taxon>Candidatus Eiseniibacteriota</taxon>
    </lineage>
</organism>
<dbReference type="EMBL" id="JBHPEI010000001">
    <property type="protein sequence ID" value="MFC1799294.1"/>
    <property type="molecule type" value="Genomic_DNA"/>
</dbReference>
<evidence type="ECO:0000313" key="3">
    <source>
        <dbReference type="Proteomes" id="UP001594288"/>
    </source>
</evidence>
<protein>
    <submittedName>
        <fullName evidence="2">Zinc ribbon domain-containing protein</fullName>
    </submittedName>
</protein>
<evidence type="ECO:0000313" key="2">
    <source>
        <dbReference type="EMBL" id="MFC1799294.1"/>
    </source>
</evidence>
<name>A0ABV6YN35_UNCEI</name>
<keyword evidence="3" id="KW-1185">Reference proteome</keyword>
<sequence length="115" mass="12649">MNSDFLLSGTMRCARCGHNLIGETIGSSKVQKDGTRRGAQYYVCAGYKNKGNSVCQRVAIRIEVIRLWLDGIDFDPRERRASVHMKRFSALSQVTGSSSFRLVAGAGFEPATFGL</sequence>
<accession>A0ABV6YN35</accession>
<proteinExistence type="predicted"/>
<comment type="caution">
    <text evidence="2">The sequence shown here is derived from an EMBL/GenBank/DDBJ whole genome shotgun (WGS) entry which is preliminary data.</text>
</comment>
<evidence type="ECO:0000259" key="1">
    <source>
        <dbReference type="Pfam" id="PF13408"/>
    </source>
</evidence>
<gene>
    <name evidence="2" type="ORF">ACFL2Z_00065</name>
</gene>
<feature type="domain" description="Recombinase zinc beta ribbon" evidence="1">
    <location>
        <begin position="6"/>
        <end position="65"/>
    </location>
</feature>
<reference evidence="2 3" key="1">
    <citation type="submission" date="2024-09" db="EMBL/GenBank/DDBJ databases">
        <authorList>
            <person name="D'Angelo T."/>
        </authorList>
    </citation>
    <scope>NUCLEOTIDE SEQUENCE [LARGE SCALE GENOMIC DNA]</scope>
    <source>
        <strain evidence="2">SAG AM-311-F02</strain>
    </source>
</reference>
<dbReference type="Proteomes" id="UP001594288">
    <property type="component" value="Unassembled WGS sequence"/>
</dbReference>
<dbReference type="Pfam" id="PF13408">
    <property type="entry name" value="Zn_ribbon_recom"/>
    <property type="match status" value="1"/>
</dbReference>
<dbReference type="InterPro" id="IPR025827">
    <property type="entry name" value="Zn_ribbon_recom_dom"/>
</dbReference>